<evidence type="ECO:0000313" key="3">
    <source>
        <dbReference type="Proteomes" id="UP000199559"/>
    </source>
</evidence>
<dbReference type="Gene3D" id="3.40.630.30">
    <property type="match status" value="1"/>
</dbReference>
<reference evidence="3" key="1">
    <citation type="submission" date="2016-10" db="EMBL/GenBank/DDBJ databases">
        <authorList>
            <person name="Varghese N."/>
            <person name="Submissions S."/>
        </authorList>
    </citation>
    <scope>NUCLEOTIDE SEQUENCE [LARGE SCALE GENOMIC DNA]</scope>
    <source>
        <strain evidence="3">DSM 28881</strain>
    </source>
</reference>
<gene>
    <name evidence="2" type="ORF">SAMN05443431_102351</name>
</gene>
<dbReference type="PANTHER" id="PTHR43792">
    <property type="entry name" value="GNAT FAMILY, PUTATIVE (AFU_ORTHOLOGUE AFUA_3G00765)-RELATED-RELATED"/>
    <property type="match status" value="1"/>
</dbReference>
<dbReference type="SUPFAM" id="SSF55729">
    <property type="entry name" value="Acyl-CoA N-acyltransferases (Nat)"/>
    <property type="match status" value="1"/>
</dbReference>
<evidence type="ECO:0000313" key="2">
    <source>
        <dbReference type="EMBL" id="SFI82672.1"/>
    </source>
</evidence>
<dbReference type="STRING" id="1144750.SAMN05443431_102351"/>
<dbReference type="GO" id="GO:0016747">
    <property type="term" value="F:acyltransferase activity, transferring groups other than amino-acyl groups"/>
    <property type="evidence" value="ECO:0007669"/>
    <property type="project" value="InterPro"/>
</dbReference>
<dbReference type="PANTHER" id="PTHR43792:SF1">
    <property type="entry name" value="N-ACETYLTRANSFERASE DOMAIN-CONTAINING PROTEIN"/>
    <property type="match status" value="1"/>
</dbReference>
<name>A0A1I3LCY7_9FLAO</name>
<sequence length="191" mass="22197">MIEETNINKSVFDVFPELESERLLFEAYTKKDAQTLLNLRSNKAISKYMDTTIPKRIEDTEQRIEGYIKAFKEGKGITWALIEKENNTIIGDFAIHHIDKQNSRGEIGYILHPDFWGKGYMTEALTTLINFGFKDLNLHSFSANVNLENVNSKTLLLKFGFKLEALFRENFYYNGQFLDSEIYCLLQSDLK</sequence>
<dbReference type="CDD" id="cd04301">
    <property type="entry name" value="NAT_SF"/>
    <property type="match status" value="1"/>
</dbReference>
<keyword evidence="2" id="KW-0808">Transferase</keyword>
<dbReference type="RefSeq" id="WP_090837987.1">
    <property type="nucleotide sequence ID" value="NZ_FORM01000002.1"/>
</dbReference>
<organism evidence="2 3">
    <name type="scientific">Olleya namhaensis</name>
    <dbReference type="NCBI Taxonomy" id="1144750"/>
    <lineage>
        <taxon>Bacteria</taxon>
        <taxon>Pseudomonadati</taxon>
        <taxon>Bacteroidota</taxon>
        <taxon>Flavobacteriia</taxon>
        <taxon>Flavobacteriales</taxon>
        <taxon>Flavobacteriaceae</taxon>
    </lineage>
</organism>
<dbReference type="InterPro" id="IPR016181">
    <property type="entry name" value="Acyl_CoA_acyltransferase"/>
</dbReference>
<proteinExistence type="predicted"/>
<dbReference type="PROSITE" id="PS51186">
    <property type="entry name" value="GNAT"/>
    <property type="match status" value="1"/>
</dbReference>
<dbReference type="EMBL" id="FORM01000002">
    <property type="protein sequence ID" value="SFI82672.1"/>
    <property type="molecule type" value="Genomic_DNA"/>
</dbReference>
<accession>A0A1I3LCY7</accession>
<protein>
    <submittedName>
        <fullName evidence="2">Ribosomal-protein-alanine N-acetyltransferase</fullName>
    </submittedName>
</protein>
<keyword evidence="3" id="KW-1185">Reference proteome</keyword>
<dbReference type="Pfam" id="PF13302">
    <property type="entry name" value="Acetyltransf_3"/>
    <property type="match status" value="1"/>
</dbReference>
<dbReference type="AlphaFoldDB" id="A0A1I3LCY7"/>
<dbReference type="Proteomes" id="UP000199559">
    <property type="component" value="Unassembled WGS sequence"/>
</dbReference>
<evidence type="ECO:0000259" key="1">
    <source>
        <dbReference type="PROSITE" id="PS51186"/>
    </source>
</evidence>
<dbReference type="InterPro" id="IPR000182">
    <property type="entry name" value="GNAT_dom"/>
</dbReference>
<dbReference type="InterPro" id="IPR051531">
    <property type="entry name" value="N-acetyltransferase"/>
</dbReference>
<feature type="domain" description="N-acetyltransferase" evidence="1">
    <location>
        <begin position="23"/>
        <end position="179"/>
    </location>
</feature>